<dbReference type="PROSITE" id="PS51257">
    <property type="entry name" value="PROKAR_LIPOPROTEIN"/>
    <property type="match status" value="1"/>
</dbReference>
<proteinExistence type="predicted"/>
<reference evidence="2" key="1">
    <citation type="submission" date="2017-04" db="EMBL/GenBank/DDBJ databases">
        <authorList>
            <person name="Varghese N."/>
            <person name="Submissions S."/>
        </authorList>
    </citation>
    <scope>NUCLEOTIDE SEQUENCE [LARGE SCALE GENOMIC DNA]</scope>
    <source>
        <strain evidence="2">DSM 4125</strain>
    </source>
</reference>
<gene>
    <name evidence="1" type="ORF">SAMN05661096_02572</name>
</gene>
<evidence type="ECO:0000313" key="1">
    <source>
        <dbReference type="EMBL" id="SMG38795.1"/>
    </source>
</evidence>
<protein>
    <recommendedName>
        <fullName evidence="3">TolB-like 6-blade propeller-like</fullName>
    </recommendedName>
</protein>
<accession>A0A1X7KEC7</accession>
<dbReference type="RefSeq" id="WP_085517743.1">
    <property type="nucleotide sequence ID" value="NZ_FXAW01000005.1"/>
</dbReference>
<sequence>MKLLCFLLFLGFVSCSPDNRVIENTESFQKLIFTDTIEVVNQDISIAAINPKIYVDSLLFTMDGAYQNLFMYNLNSDSLIIWDNDFIKGTHLPAVSLHDYTLYKGYIYMFYKAVYEVYQFDLLGNFIKKISIQHSDEGSNAEGRELFEITDEGQFIMNQEYNAAKSLQHLFQKTKQIGIFNQDGSALASFGSYPEVYKQGSMVLTKFYNYLVNEEVIYTLGSTGPPELIQYNLTGKTINSEKFHLEDFNEEIYYYENSPFDSKINDQITQIGKDVVRDDSLIYFSYQRYDNENPPEGYESLEYKLGVLDLANESVNTFLIGGSNLVGTTKRMIPQIQDGKIYFLLSPNDIEKEQLLLVEAEIR</sequence>
<dbReference type="EMBL" id="FXAW01000005">
    <property type="protein sequence ID" value="SMG38795.1"/>
    <property type="molecule type" value="Genomic_DNA"/>
</dbReference>
<keyword evidence="2" id="KW-1185">Reference proteome</keyword>
<evidence type="ECO:0008006" key="3">
    <source>
        <dbReference type="Google" id="ProtNLM"/>
    </source>
</evidence>
<name>A0A1X7KEC7_9BACT</name>
<dbReference type="Proteomes" id="UP000193804">
    <property type="component" value="Unassembled WGS sequence"/>
</dbReference>
<dbReference type="OrthoDB" id="9766564at2"/>
<organism evidence="1 2">
    <name type="scientific">Marivirga sericea</name>
    <dbReference type="NCBI Taxonomy" id="1028"/>
    <lineage>
        <taxon>Bacteria</taxon>
        <taxon>Pseudomonadati</taxon>
        <taxon>Bacteroidota</taxon>
        <taxon>Cytophagia</taxon>
        <taxon>Cytophagales</taxon>
        <taxon>Marivirgaceae</taxon>
        <taxon>Marivirga</taxon>
    </lineage>
</organism>
<evidence type="ECO:0000313" key="2">
    <source>
        <dbReference type="Proteomes" id="UP000193804"/>
    </source>
</evidence>
<dbReference type="AlphaFoldDB" id="A0A1X7KEC7"/>